<evidence type="ECO:0008006" key="5">
    <source>
        <dbReference type="Google" id="ProtNLM"/>
    </source>
</evidence>
<name>A0A180GKD0_PUCT1</name>
<dbReference type="EnsemblFungi" id="PTTG_27542-t43_1">
    <property type="protein sequence ID" value="PTTG_27542-t43_1-p1"/>
    <property type="gene ID" value="PTTG_27542"/>
</dbReference>
<reference evidence="2" key="2">
    <citation type="submission" date="2016-05" db="EMBL/GenBank/DDBJ databases">
        <title>Comparative analysis highlights variable genome content of wheat rusts and divergence of the mating loci.</title>
        <authorList>
            <person name="Cuomo C.A."/>
            <person name="Bakkeren G."/>
            <person name="Szabo L."/>
            <person name="Khalil H."/>
            <person name="Joly D."/>
            <person name="Goldberg J."/>
            <person name="Young S."/>
            <person name="Zeng Q."/>
            <person name="Fellers J."/>
        </authorList>
    </citation>
    <scope>NUCLEOTIDE SEQUENCE [LARGE SCALE GENOMIC DNA]</scope>
    <source>
        <strain evidence="2">1-1 BBBD Race 1</strain>
    </source>
</reference>
<reference evidence="2" key="1">
    <citation type="submission" date="2009-11" db="EMBL/GenBank/DDBJ databases">
        <authorList>
            <consortium name="The Broad Institute Genome Sequencing Platform"/>
            <person name="Ward D."/>
            <person name="Feldgarden M."/>
            <person name="Earl A."/>
            <person name="Young S.K."/>
            <person name="Zeng Q."/>
            <person name="Koehrsen M."/>
            <person name="Alvarado L."/>
            <person name="Berlin A."/>
            <person name="Bochicchio J."/>
            <person name="Borenstein D."/>
            <person name="Chapman S.B."/>
            <person name="Chen Z."/>
            <person name="Engels R."/>
            <person name="Freedman E."/>
            <person name="Gellesch M."/>
            <person name="Goldberg J."/>
            <person name="Griggs A."/>
            <person name="Gujja S."/>
            <person name="Heilman E."/>
            <person name="Heiman D."/>
            <person name="Hepburn T."/>
            <person name="Howarth C."/>
            <person name="Jen D."/>
            <person name="Larson L."/>
            <person name="Lewis B."/>
            <person name="Mehta T."/>
            <person name="Park D."/>
            <person name="Pearson M."/>
            <person name="Roberts A."/>
            <person name="Saif S."/>
            <person name="Shea T."/>
            <person name="Shenoy N."/>
            <person name="Sisk P."/>
            <person name="Stolte C."/>
            <person name="Sykes S."/>
            <person name="Thomson T."/>
            <person name="Walk T."/>
            <person name="White J."/>
            <person name="Yandava C."/>
            <person name="Izard J."/>
            <person name="Baranova O.V."/>
            <person name="Blanton J.M."/>
            <person name="Tanner A.C."/>
            <person name="Dewhirst F.E."/>
            <person name="Haas B."/>
            <person name="Nusbaum C."/>
            <person name="Birren B."/>
        </authorList>
    </citation>
    <scope>NUCLEOTIDE SEQUENCE [LARGE SCALE GENOMIC DNA]</scope>
    <source>
        <strain evidence="2">1-1 BBBD Race 1</strain>
    </source>
</reference>
<keyword evidence="1" id="KW-0732">Signal</keyword>
<organism evidence="2">
    <name type="scientific">Puccinia triticina (isolate 1-1 / race 1 (BBBD))</name>
    <name type="common">Brown leaf rust fungus</name>
    <dbReference type="NCBI Taxonomy" id="630390"/>
    <lineage>
        <taxon>Eukaryota</taxon>
        <taxon>Fungi</taxon>
        <taxon>Dikarya</taxon>
        <taxon>Basidiomycota</taxon>
        <taxon>Pucciniomycotina</taxon>
        <taxon>Pucciniomycetes</taxon>
        <taxon>Pucciniales</taxon>
        <taxon>Pucciniaceae</taxon>
        <taxon>Puccinia</taxon>
    </lineage>
</organism>
<reference evidence="3 4" key="3">
    <citation type="journal article" date="2017" name="G3 (Bethesda)">
        <title>Comparative analysis highlights variable genome content of wheat rusts and divergence of the mating loci.</title>
        <authorList>
            <person name="Cuomo C.A."/>
            <person name="Bakkeren G."/>
            <person name="Khalil H.B."/>
            <person name="Panwar V."/>
            <person name="Joly D."/>
            <person name="Linning R."/>
            <person name="Sakthikumar S."/>
            <person name="Song X."/>
            <person name="Adiconis X."/>
            <person name="Fan L."/>
            <person name="Goldberg J.M."/>
            <person name="Levin J.Z."/>
            <person name="Young S."/>
            <person name="Zeng Q."/>
            <person name="Anikster Y."/>
            <person name="Bruce M."/>
            <person name="Wang M."/>
            <person name="Yin C."/>
            <person name="McCallum B."/>
            <person name="Szabo L.J."/>
            <person name="Hulbert S."/>
            <person name="Chen X."/>
            <person name="Fellers J.P."/>
        </authorList>
    </citation>
    <scope>NUCLEOTIDE SEQUENCE</scope>
    <source>
        <strain evidence="3">isolate 1-1 / race 1 (BBBD)</strain>
        <strain evidence="4">Isolate 1-1 / race 1 (BBBD)</strain>
    </source>
</reference>
<accession>A0A180GKD0</accession>
<dbReference type="Proteomes" id="UP000005240">
    <property type="component" value="Unassembled WGS sequence"/>
</dbReference>
<dbReference type="VEuPathDB" id="FungiDB:PTTG_27542"/>
<evidence type="ECO:0000256" key="1">
    <source>
        <dbReference type="SAM" id="SignalP"/>
    </source>
</evidence>
<dbReference type="EMBL" id="ADAS02000059">
    <property type="protein sequence ID" value="OAV92792.1"/>
    <property type="molecule type" value="Genomic_DNA"/>
</dbReference>
<keyword evidence="4" id="KW-1185">Reference proteome</keyword>
<evidence type="ECO:0000313" key="3">
    <source>
        <dbReference type="EnsemblFungi" id="PTTG_27542-t43_1-p1"/>
    </source>
</evidence>
<gene>
    <name evidence="2" type="ORF">PTTG_27542</name>
</gene>
<protein>
    <recommendedName>
        <fullName evidence="5">PDZ domain-containing protein</fullName>
    </recommendedName>
</protein>
<feature type="signal peptide" evidence="1">
    <location>
        <begin position="1"/>
        <end position="23"/>
    </location>
</feature>
<reference evidence="3" key="4">
    <citation type="submission" date="2025-05" db="UniProtKB">
        <authorList>
            <consortium name="EnsemblFungi"/>
        </authorList>
    </citation>
    <scope>IDENTIFICATION</scope>
    <source>
        <strain evidence="3">isolate 1-1 / race 1 (BBBD)</strain>
    </source>
</reference>
<proteinExistence type="predicted"/>
<feature type="chain" id="PRO_5008110000" description="PDZ domain-containing protein" evidence="1">
    <location>
        <begin position="24"/>
        <end position="153"/>
    </location>
</feature>
<sequence length="153" mass="17130">MKACKRFIHLLTLLVLVSGVCSARDELIEVYEHIWTRACGSSVSSQPQALGYEQGLVTKVEVRKPPNGRGYGISINNPLPIPVGVRVTVDGEALRELQQPGYEYAHAVSQDTHEPVRLAVVRRLPHKVLVQYALMKSTAVEYFMKKENDPWCS</sequence>
<evidence type="ECO:0000313" key="2">
    <source>
        <dbReference type="EMBL" id="OAV92792.1"/>
    </source>
</evidence>
<dbReference type="AlphaFoldDB" id="A0A180GKD0"/>
<evidence type="ECO:0000313" key="4">
    <source>
        <dbReference type="Proteomes" id="UP000005240"/>
    </source>
</evidence>